<dbReference type="GO" id="GO:0005524">
    <property type="term" value="F:ATP binding"/>
    <property type="evidence" value="ECO:0007669"/>
    <property type="project" value="UniProtKB-KW"/>
</dbReference>
<keyword evidence="9" id="KW-0418">Kinase</keyword>
<dbReference type="InterPro" id="IPR011102">
    <property type="entry name" value="Sig_transdc_His_kinase_HWE"/>
</dbReference>
<keyword evidence="8" id="KW-0547">Nucleotide-binding</keyword>
<evidence type="ECO:0000256" key="12">
    <source>
        <dbReference type="SAM" id="Coils"/>
    </source>
</evidence>
<sequence length="476" mass="52184">MGGHPLRDAVFDAAPHAYLVLDPDFVIVDVNQQYLDLTGTRRVDLVGAVMFDAFPDNPDDPTADGVRNLRLSLETARSTGRPHAMAVQKYDIPLRGPGGGFEERYWKPLNTPVLRADRVVALIHHVVDVTDETIFHRDQAIRLRSAQRLDDLAFWEYDPRTGTIFASRAFASMLELAEREGTLPAHDCFARIHADDRAGVHDVFDQVMDAPEHTSVAFTNRLVLPGGGARWISSQGELVRDHRDALPRFVVVTLDITASKQREEQLSEALEDRDRLLAQKEALLGEVNHRIKNSLQLVASILNTDAHRSGHGEVRERLERAAARVRAVTSVHEMLYRSNEVTTVAFGTYLRELCKNLADGDAGTASVEMQCDAADLHLPTDKAIPLALIVNELVSNAIKHGLAGTPDGTIHVSTWVTGDGIALEVADNGRGKLEGAEQGLGTRIIEGLVRQLDASMNTGDAGPGHRVTIHVPLRTG</sequence>
<dbReference type="EMBL" id="JAME01000009">
    <property type="protein sequence ID" value="ETX29427.1"/>
    <property type="molecule type" value="Genomic_DNA"/>
</dbReference>
<dbReference type="eggNOG" id="COG3920">
    <property type="taxonomic scope" value="Bacteria"/>
</dbReference>
<feature type="coiled-coil region" evidence="12">
    <location>
        <begin position="259"/>
        <end position="286"/>
    </location>
</feature>
<organism evidence="14 15">
    <name type="scientific">Roseivivax isoporae LMG 25204</name>
    <dbReference type="NCBI Taxonomy" id="1449351"/>
    <lineage>
        <taxon>Bacteria</taxon>
        <taxon>Pseudomonadati</taxon>
        <taxon>Pseudomonadota</taxon>
        <taxon>Alphaproteobacteria</taxon>
        <taxon>Rhodobacterales</taxon>
        <taxon>Roseobacteraceae</taxon>
        <taxon>Roseivivax</taxon>
    </lineage>
</organism>
<keyword evidence="5" id="KW-0288">FMN</keyword>
<accession>X7F950</accession>
<dbReference type="PROSITE" id="PS50113">
    <property type="entry name" value="PAC"/>
    <property type="match status" value="1"/>
</dbReference>
<dbReference type="EC" id="2.7.13.3" evidence="2"/>
<dbReference type="CDD" id="cd00130">
    <property type="entry name" value="PAS"/>
    <property type="match status" value="2"/>
</dbReference>
<keyword evidence="15" id="KW-1185">Reference proteome</keyword>
<evidence type="ECO:0000256" key="9">
    <source>
        <dbReference type="ARBA" id="ARBA00022777"/>
    </source>
</evidence>
<reference evidence="14 15" key="1">
    <citation type="submission" date="2014-01" db="EMBL/GenBank/DDBJ databases">
        <title>Roseivivax isoporae LMG 25204 Genome Sequencing.</title>
        <authorList>
            <person name="Lai Q."/>
            <person name="Li G."/>
            <person name="Shao Z."/>
        </authorList>
    </citation>
    <scope>NUCLEOTIDE SEQUENCE [LARGE SCALE GENOMIC DNA]</scope>
    <source>
        <strain evidence="14 15">LMG 25204</strain>
    </source>
</reference>
<keyword evidence="12" id="KW-0175">Coiled coil</keyword>
<dbReference type="Gene3D" id="3.30.450.20">
    <property type="entry name" value="PAS domain"/>
    <property type="match status" value="2"/>
</dbReference>
<dbReference type="Pfam" id="PF08447">
    <property type="entry name" value="PAS_3"/>
    <property type="match status" value="1"/>
</dbReference>
<dbReference type="InterPro" id="IPR003594">
    <property type="entry name" value="HATPase_dom"/>
</dbReference>
<evidence type="ECO:0000256" key="1">
    <source>
        <dbReference type="ARBA" id="ARBA00000085"/>
    </source>
</evidence>
<dbReference type="SUPFAM" id="SSF55874">
    <property type="entry name" value="ATPase domain of HSP90 chaperone/DNA topoisomerase II/histidine kinase"/>
    <property type="match status" value="1"/>
</dbReference>
<dbReference type="STRING" id="1449351.RISW2_23110"/>
<dbReference type="SMART" id="SM00911">
    <property type="entry name" value="HWE_HK"/>
    <property type="match status" value="1"/>
</dbReference>
<keyword evidence="4" id="KW-0285">Flavoprotein</keyword>
<dbReference type="Pfam" id="PF08448">
    <property type="entry name" value="PAS_4"/>
    <property type="match status" value="1"/>
</dbReference>
<evidence type="ECO:0000256" key="5">
    <source>
        <dbReference type="ARBA" id="ARBA00022643"/>
    </source>
</evidence>
<evidence type="ECO:0000256" key="2">
    <source>
        <dbReference type="ARBA" id="ARBA00012438"/>
    </source>
</evidence>
<dbReference type="GO" id="GO:0004673">
    <property type="term" value="F:protein histidine kinase activity"/>
    <property type="evidence" value="ECO:0007669"/>
    <property type="project" value="UniProtKB-EC"/>
</dbReference>
<dbReference type="Proteomes" id="UP000023430">
    <property type="component" value="Unassembled WGS sequence"/>
</dbReference>
<protein>
    <recommendedName>
        <fullName evidence="2">histidine kinase</fullName>
        <ecNumber evidence="2">2.7.13.3</ecNumber>
    </recommendedName>
</protein>
<evidence type="ECO:0000256" key="10">
    <source>
        <dbReference type="ARBA" id="ARBA00022840"/>
    </source>
</evidence>
<evidence type="ECO:0000313" key="14">
    <source>
        <dbReference type="EMBL" id="ETX29427.1"/>
    </source>
</evidence>
<dbReference type="InterPro" id="IPR013656">
    <property type="entry name" value="PAS_4"/>
</dbReference>
<evidence type="ECO:0000256" key="3">
    <source>
        <dbReference type="ARBA" id="ARBA00022553"/>
    </source>
</evidence>
<dbReference type="AlphaFoldDB" id="X7F950"/>
<dbReference type="PANTHER" id="PTHR41523:SF8">
    <property type="entry name" value="ETHYLENE RESPONSE SENSOR PROTEIN"/>
    <property type="match status" value="1"/>
</dbReference>
<dbReference type="Pfam" id="PF13581">
    <property type="entry name" value="HATPase_c_2"/>
    <property type="match status" value="1"/>
</dbReference>
<dbReference type="InterPro" id="IPR036890">
    <property type="entry name" value="HATPase_C_sf"/>
</dbReference>
<dbReference type="InterPro" id="IPR000014">
    <property type="entry name" value="PAS"/>
</dbReference>
<keyword evidence="7" id="KW-0677">Repeat</keyword>
<name>X7F950_9RHOB</name>
<evidence type="ECO:0000313" key="15">
    <source>
        <dbReference type="Proteomes" id="UP000023430"/>
    </source>
</evidence>
<dbReference type="eggNOG" id="COG3829">
    <property type="taxonomic scope" value="Bacteria"/>
</dbReference>
<evidence type="ECO:0000256" key="4">
    <source>
        <dbReference type="ARBA" id="ARBA00022630"/>
    </source>
</evidence>
<keyword evidence="6" id="KW-0808">Transferase</keyword>
<evidence type="ECO:0000256" key="7">
    <source>
        <dbReference type="ARBA" id="ARBA00022737"/>
    </source>
</evidence>
<dbReference type="InterPro" id="IPR000700">
    <property type="entry name" value="PAS-assoc_C"/>
</dbReference>
<keyword evidence="3" id="KW-0597">Phosphoprotein</keyword>
<dbReference type="InterPro" id="IPR013655">
    <property type="entry name" value="PAS_fold_3"/>
</dbReference>
<dbReference type="SMART" id="SM00387">
    <property type="entry name" value="HATPase_c"/>
    <property type="match status" value="1"/>
</dbReference>
<comment type="caution">
    <text evidence="14">The sequence shown here is derived from an EMBL/GenBank/DDBJ whole genome shotgun (WGS) entry which is preliminary data.</text>
</comment>
<keyword evidence="11" id="KW-0843">Virulence</keyword>
<evidence type="ECO:0000259" key="13">
    <source>
        <dbReference type="PROSITE" id="PS50113"/>
    </source>
</evidence>
<dbReference type="SMART" id="SM00091">
    <property type="entry name" value="PAS"/>
    <property type="match status" value="2"/>
</dbReference>
<evidence type="ECO:0000256" key="11">
    <source>
        <dbReference type="ARBA" id="ARBA00023026"/>
    </source>
</evidence>
<dbReference type="InterPro" id="IPR011495">
    <property type="entry name" value="Sig_transdc_His_kin_sub2_dim/P"/>
</dbReference>
<dbReference type="SUPFAM" id="SSF55785">
    <property type="entry name" value="PYP-like sensor domain (PAS domain)"/>
    <property type="match status" value="2"/>
</dbReference>
<proteinExistence type="predicted"/>
<gene>
    <name evidence="14" type="ORF">RISW2_23110</name>
</gene>
<keyword evidence="10" id="KW-0067">ATP-binding</keyword>
<dbReference type="PATRIC" id="fig|1449351.3.peg.1506"/>
<feature type="domain" description="PAC" evidence="13">
    <location>
        <begin position="216"/>
        <end position="268"/>
    </location>
</feature>
<dbReference type="Pfam" id="PF07568">
    <property type="entry name" value="HisKA_2"/>
    <property type="match status" value="1"/>
</dbReference>
<comment type="catalytic activity">
    <reaction evidence="1">
        <text>ATP + protein L-histidine = ADP + protein N-phospho-L-histidine.</text>
        <dbReference type="EC" id="2.7.13.3"/>
    </reaction>
</comment>
<dbReference type="PANTHER" id="PTHR41523">
    <property type="entry name" value="TWO-COMPONENT SYSTEM SENSOR PROTEIN"/>
    <property type="match status" value="1"/>
</dbReference>
<evidence type="ECO:0000256" key="6">
    <source>
        <dbReference type="ARBA" id="ARBA00022679"/>
    </source>
</evidence>
<dbReference type="InterPro" id="IPR035965">
    <property type="entry name" value="PAS-like_dom_sf"/>
</dbReference>
<evidence type="ECO:0000256" key="8">
    <source>
        <dbReference type="ARBA" id="ARBA00022741"/>
    </source>
</evidence>
<dbReference type="Gene3D" id="3.30.565.10">
    <property type="entry name" value="Histidine kinase-like ATPase, C-terminal domain"/>
    <property type="match status" value="1"/>
</dbReference>
<dbReference type="Gene3D" id="2.10.70.100">
    <property type="match status" value="1"/>
</dbReference>